<sequence>MSVICERIDSESIYLFNVVHPSSYFRSAPLCAHWPVGEKFTSASIIQSPPTLKDVAPVAQPFRGQKPGPTWMLIQLRAVHVSCRLSRPGVGRELGSRVVARRRDENRLLWPRAVERRAQTNNSLFKYSPPKARAQRLVSPRFRVRPRLHSAGSISSYSPGLSSG</sequence>
<evidence type="ECO:0000313" key="2">
    <source>
        <dbReference type="Proteomes" id="UP000784294"/>
    </source>
</evidence>
<dbReference type="AlphaFoldDB" id="A0A3S5CIE7"/>
<protein>
    <submittedName>
        <fullName evidence="1">Uncharacterized protein</fullName>
    </submittedName>
</protein>
<organism evidence="1 2">
    <name type="scientific">Protopolystoma xenopodis</name>
    <dbReference type="NCBI Taxonomy" id="117903"/>
    <lineage>
        <taxon>Eukaryota</taxon>
        <taxon>Metazoa</taxon>
        <taxon>Spiralia</taxon>
        <taxon>Lophotrochozoa</taxon>
        <taxon>Platyhelminthes</taxon>
        <taxon>Monogenea</taxon>
        <taxon>Polyopisthocotylea</taxon>
        <taxon>Polystomatidea</taxon>
        <taxon>Polystomatidae</taxon>
        <taxon>Protopolystoma</taxon>
    </lineage>
</organism>
<gene>
    <name evidence="1" type="ORF">PXEA_LOCUS4198</name>
</gene>
<proteinExistence type="predicted"/>
<dbReference type="EMBL" id="CAAALY010009864">
    <property type="protein sequence ID" value="VEL10758.1"/>
    <property type="molecule type" value="Genomic_DNA"/>
</dbReference>
<dbReference type="Proteomes" id="UP000784294">
    <property type="component" value="Unassembled WGS sequence"/>
</dbReference>
<evidence type="ECO:0000313" key="1">
    <source>
        <dbReference type="EMBL" id="VEL10758.1"/>
    </source>
</evidence>
<accession>A0A3S5CIE7</accession>
<keyword evidence="2" id="KW-1185">Reference proteome</keyword>
<comment type="caution">
    <text evidence="1">The sequence shown here is derived from an EMBL/GenBank/DDBJ whole genome shotgun (WGS) entry which is preliminary data.</text>
</comment>
<reference evidence="1" key="1">
    <citation type="submission" date="2018-11" db="EMBL/GenBank/DDBJ databases">
        <authorList>
            <consortium name="Pathogen Informatics"/>
        </authorList>
    </citation>
    <scope>NUCLEOTIDE SEQUENCE</scope>
</reference>
<name>A0A3S5CIE7_9PLAT</name>